<dbReference type="SFLD" id="SFLDG01140">
    <property type="entry name" value="C2.B:_Phosphomannomutase_and_P"/>
    <property type="match status" value="1"/>
</dbReference>
<dbReference type="InterPro" id="IPR000150">
    <property type="entry name" value="Cof"/>
</dbReference>
<accession>A0ABR9KGA0</accession>
<organism evidence="1 2">
    <name type="scientific">Nonomuraea africana</name>
    <dbReference type="NCBI Taxonomy" id="46171"/>
    <lineage>
        <taxon>Bacteria</taxon>
        <taxon>Bacillati</taxon>
        <taxon>Actinomycetota</taxon>
        <taxon>Actinomycetes</taxon>
        <taxon>Streptosporangiales</taxon>
        <taxon>Streptosporangiaceae</taxon>
        <taxon>Nonomuraea</taxon>
    </lineage>
</organism>
<comment type="caution">
    <text evidence="1">The sequence shown here is derived from an EMBL/GenBank/DDBJ whole genome shotgun (WGS) entry which is preliminary data.</text>
</comment>
<proteinExistence type="predicted"/>
<dbReference type="Pfam" id="PF08282">
    <property type="entry name" value="Hydrolase_3"/>
    <property type="match status" value="1"/>
</dbReference>
<gene>
    <name evidence="1" type="ORF">H4W81_003789</name>
</gene>
<dbReference type="NCBIfam" id="TIGR01484">
    <property type="entry name" value="HAD-SF-IIB"/>
    <property type="match status" value="1"/>
</dbReference>
<protein>
    <submittedName>
        <fullName evidence="1">Cof subfamily protein (Haloacid dehalogenase superfamily)</fullName>
    </submittedName>
</protein>
<evidence type="ECO:0000313" key="2">
    <source>
        <dbReference type="Proteomes" id="UP000661607"/>
    </source>
</evidence>
<dbReference type="Gene3D" id="3.40.50.1000">
    <property type="entry name" value="HAD superfamily/HAD-like"/>
    <property type="match status" value="1"/>
</dbReference>
<dbReference type="InterPro" id="IPR023214">
    <property type="entry name" value="HAD_sf"/>
</dbReference>
<dbReference type="RefSeq" id="WP_192776001.1">
    <property type="nucleotide sequence ID" value="NZ_BAAASY010000014.1"/>
</dbReference>
<dbReference type="EMBL" id="JADBEF010000001">
    <property type="protein sequence ID" value="MBE1561010.1"/>
    <property type="molecule type" value="Genomic_DNA"/>
</dbReference>
<dbReference type="SFLD" id="SFLDS00003">
    <property type="entry name" value="Haloacid_Dehalogenase"/>
    <property type="match status" value="1"/>
</dbReference>
<dbReference type="SUPFAM" id="SSF56784">
    <property type="entry name" value="HAD-like"/>
    <property type="match status" value="1"/>
</dbReference>
<name>A0ABR9KGA0_9ACTN</name>
<dbReference type="CDD" id="cd07516">
    <property type="entry name" value="HAD_Pase"/>
    <property type="match status" value="1"/>
</dbReference>
<sequence length="265" mass="27834">MSLPRLIATDLDGTLLDDEGSVSPRTRRALLLAREAGADVVFVTARPPRSVWELAKAAGVGGTAICSNGAIVHDLDTRETLRVRALELEAARGVAQTLSEALPGIAFAIETGSGVLFEPGYAKHVVQDAPYRTQVESVWTRAEPVVKLLAWSAEHHADEMFTAATAAVDGQAEITYSGAGGLLEISAAGVTKAGALAELCAERGIDPRDVVAFGDMPNDLAVLTYAGAGYAMANSHHTVLAAVERHTLSNVEDGVAVVLERYFTS</sequence>
<dbReference type="InterPro" id="IPR006379">
    <property type="entry name" value="HAD-SF_hydro_IIB"/>
</dbReference>
<evidence type="ECO:0000313" key="1">
    <source>
        <dbReference type="EMBL" id="MBE1561010.1"/>
    </source>
</evidence>
<dbReference type="Proteomes" id="UP000661607">
    <property type="component" value="Unassembled WGS sequence"/>
</dbReference>
<dbReference type="NCBIfam" id="TIGR00099">
    <property type="entry name" value="Cof-subfamily"/>
    <property type="match status" value="1"/>
</dbReference>
<keyword evidence="2" id="KW-1185">Reference proteome</keyword>
<reference evidence="1 2" key="1">
    <citation type="submission" date="2020-10" db="EMBL/GenBank/DDBJ databases">
        <title>Sequencing the genomes of 1000 actinobacteria strains.</title>
        <authorList>
            <person name="Klenk H.-P."/>
        </authorList>
    </citation>
    <scope>NUCLEOTIDE SEQUENCE [LARGE SCALE GENOMIC DNA]</scope>
    <source>
        <strain evidence="1 2">DSM 43748</strain>
    </source>
</reference>
<dbReference type="InterPro" id="IPR036412">
    <property type="entry name" value="HAD-like_sf"/>
</dbReference>
<dbReference type="PANTHER" id="PTHR10000:SF8">
    <property type="entry name" value="HAD SUPERFAMILY HYDROLASE-LIKE, TYPE 3"/>
    <property type="match status" value="1"/>
</dbReference>
<dbReference type="PANTHER" id="PTHR10000">
    <property type="entry name" value="PHOSPHOSERINE PHOSPHATASE"/>
    <property type="match status" value="1"/>
</dbReference>
<dbReference type="Gene3D" id="3.30.1240.10">
    <property type="match status" value="1"/>
</dbReference>